<evidence type="ECO:0000256" key="1">
    <source>
        <dbReference type="ARBA" id="ARBA00004571"/>
    </source>
</evidence>
<evidence type="ECO:0000256" key="2">
    <source>
        <dbReference type="ARBA" id="ARBA00008163"/>
    </source>
</evidence>
<organism evidence="9 10">
    <name type="scientific">Pendulispora albinea</name>
    <dbReference type="NCBI Taxonomy" id="2741071"/>
    <lineage>
        <taxon>Bacteria</taxon>
        <taxon>Pseudomonadati</taxon>
        <taxon>Myxococcota</taxon>
        <taxon>Myxococcia</taxon>
        <taxon>Myxococcales</taxon>
        <taxon>Sorangiineae</taxon>
        <taxon>Pendulisporaceae</taxon>
        <taxon>Pendulispora</taxon>
    </lineage>
</organism>
<dbReference type="RefSeq" id="WP_394822710.1">
    <property type="nucleotide sequence ID" value="NZ_CP089984.1"/>
</dbReference>
<evidence type="ECO:0000256" key="7">
    <source>
        <dbReference type="ARBA" id="ARBA00023237"/>
    </source>
</evidence>
<reference evidence="9 10" key="1">
    <citation type="submission" date="2021-12" db="EMBL/GenBank/DDBJ databases">
        <title>Discovery of the Pendulisporaceae a myxobacterial family with distinct sporulation behavior and unique specialized metabolism.</title>
        <authorList>
            <person name="Garcia R."/>
            <person name="Popoff A."/>
            <person name="Bader C.D."/>
            <person name="Loehr J."/>
            <person name="Walesch S."/>
            <person name="Walt C."/>
            <person name="Boldt J."/>
            <person name="Bunk B."/>
            <person name="Haeckl F.J.F.P.J."/>
            <person name="Gunesch A.P."/>
            <person name="Birkelbach J."/>
            <person name="Nuebel U."/>
            <person name="Pietschmann T."/>
            <person name="Bach T."/>
            <person name="Mueller R."/>
        </authorList>
    </citation>
    <scope>NUCLEOTIDE SEQUENCE [LARGE SCALE GENOMIC DNA]</scope>
    <source>
        <strain evidence="9 10">MSr11954</strain>
    </source>
</reference>
<evidence type="ECO:0000313" key="9">
    <source>
        <dbReference type="EMBL" id="WXB13091.1"/>
    </source>
</evidence>
<keyword evidence="3" id="KW-1134">Transmembrane beta strand</keyword>
<protein>
    <submittedName>
        <fullName evidence="9">Outer membrane protein transport protein</fullName>
    </submittedName>
</protein>
<name>A0ABZ2LVE3_9BACT</name>
<dbReference type="Pfam" id="PF03349">
    <property type="entry name" value="Toluene_X"/>
    <property type="match status" value="1"/>
</dbReference>
<dbReference type="EMBL" id="CP089984">
    <property type="protein sequence ID" value="WXB13091.1"/>
    <property type="molecule type" value="Genomic_DNA"/>
</dbReference>
<dbReference type="Gene3D" id="2.40.160.60">
    <property type="entry name" value="Outer membrane protein transport protein (OMPP1/FadL/TodX)"/>
    <property type="match status" value="1"/>
</dbReference>
<keyword evidence="6" id="KW-0472">Membrane</keyword>
<gene>
    <name evidence="9" type="ORF">LZC94_35250</name>
</gene>
<dbReference type="PANTHER" id="PTHR35093:SF8">
    <property type="entry name" value="OUTER MEMBRANE PROTEIN NMB0088-RELATED"/>
    <property type="match status" value="1"/>
</dbReference>
<dbReference type="Proteomes" id="UP001370348">
    <property type="component" value="Chromosome"/>
</dbReference>
<dbReference type="PANTHER" id="PTHR35093">
    <property type="entry name" value="OUTER MEMBRANE PROTEIN NMB0088-RELATED"/>
    <property type="match status" value="1"/>
</dbReference>
<comment type="subcellular location">
    <subcellularLocation>
        <location evidence="1">Cell outer membrane</location>
        <topology evidence="1">Multi-pass membrane protein</topology>
    </subcellularLocation>
</comment>
<dbReference type="SUPFAM" id="SSF56935">
    <property type="entry name" value="Porins"/>
    <property type="match status" value="1"/>
</dbReference>
<comment type="similarity">
    <text evidence="2">Belongs to the OmpP1/FadL family.</text>
</comment>
<keyword evidence="7" id="KW-0998">Cell outer membrane</keyword>
<evidence type="ECO:0000256" key="3">
    <source>
        <dbReference type="ARBA" id="ARBA00022452"/>
    </source>
</evidence>
<evidence type="ECO:0000256" key="6">
    <source>
        <dbReference type="ARBA" id="ARBA00023136"/>
    </source>
</evidence>
<evidence type="ECO:0000256" key="4">
    <source>
        <dbReference type="ARBA" id="ARBA00022692"/>
    </source>
</evidence>
<evidence type="ECO:0000256" key="5">
    <source>
        <dbReference type="ARBA" id="ARBA00022729"/>
    </source>
</evidence>
<feature type="signal peptide" evidence="8">
    <location>
        <begin position="1"/>
        <end position="23"/>
    </location>
</feature>
<keyword evidence="4" id="KW-0812">Transmembrane</keyword>
<keyword evidence="10" id="KW-1185">Reference proteome</keyword>
<keyword evidence="5 8" id="KW-0732">Signal</keyword>
<evidence type="ECO:0000256" key="8">
    <source>
        <dbReference type="SAM" id="SignalP"/>
    </source>
</evidence>
<dbReference type="InterPro" id="IPR005017">
    <property type="entry name" value="OMPP1/FadL/TodX"/>
</dbReference>
<proteinExistence type="inferred from homology"/>
<evidence type="ECO:0000313" key="10">
    <source>
        <dbReference type="Proteomes" id="UP001370348"/>
    </source>
</evidence>
<feature type="chain" id="PRO_5047236101" evidence="8">
    <location>
        <begin position="24"/>
        <end position="542"/>
    </location>
</feature>
<sequence length="542" mass="57934">MQKKLSIGLLTALAALAPSVAHATNITEFPDNGSEQMARGGAWAARASDPLAAYFNPAGLAGQRTGLTLQANISTIHTCFTRIRAANDESRDPILGDNPVAGQSYPRVCNDIKPFLNPQIGATYRVNDRIGIGLAVLPPSGIGSGTWPTFISNASGDAAYASPSRYMLIQGDAFQLNPTLGIGVEVIDNLRLGASFTWGIFKAKLNNGVSGQNIGNASPDGNDLAATVIMSDYFVPAVTLGAIYTVGDFLDIAGTFKWQDTVKASGNLYTQANYFTKKVRDGDRTGVADGDTSYSDCNYGPSAQGRCSPDSVKFKLAMPMEAKLAFRYHKPRAGAADAHMRDPIKTDVFDAEVDFTWANNSAIDNMEIRFPGDANGNGVIPINGTPGFAPPNSDIPRHYKDVFGIRAGGDYNLVPDKLALRGGVFFETNGQDVKYQNIDFVGAARFGVATGATYRLRLGAERKNALEFHLGFMHVFYQKQQNDDPNGEGVHAIAGTACNPAETPSGGVCSTGRQKYRTNWPVNLGSITNALNVINVGATYRF</sequence>
<accession>A0ABZ2LVE3</accession>